<protein>
    <recommendedName>
        <fullName evidence="1">STAS domain-containing protein</fullName>
    </recommendedName>
</protein>
<dbReference type="Gene3D" id="3.30.750.24">
    <property type="entry name" value="STAS domain"/>
    <property type="match status" value="1"/>
</dbReference>
<dbReference type="SUPFAM" id="SSF52091">
    <property type="entry name" value="SpoIIaa-like"/>
    <property type="match status" value="1"/>
</dbReference>
<dbReference type="CDD" id="cd07041">
    <property type="entry name" value="STAS_RsbR_RsbS_like"/>
    <property type="match status" value="1"/>
</dbReference>
<dbReference type="AlphaFoldDB" id="A0A2L0EMX7"/>
<dbReference type="Proteomes" id="UP000238348">
    <property type="component" value="Chromosome"/>
</dbReference>
<dbReference type="InterPro" id="IPR002645">
    <property type="entry name" value="STAS_dom"/>
</dbReference>
<dbReference type="InterPro" id="IPR036513">
    <property type="entry name" value="STAS_dom_sf"/>
</dbReference>
<accession>A0A2L0EMX7</accession>
<evidence type="ECO:0000313" key="2">
    <source>
        <dbReference type="EMBL" id="AUX40663.1"/>
    </source>
</evidence>
<reference evidence="2 3" key="1">
    <citation type="submission" date="2015-09" db="EMBL/GenBank/DDBJ databases">
        <title>Sorangium comparison.</title>
        <authorList>
            <person name="Zaburannyi N."/>
            <person name="Bunk B."/>
            <person name="Overmann J."/>
            <person name="Mueller R."/>
        </authorList>
    </citation>
    <scope>NUCLEOTIDE SEQUENCE [LARGE SCALE GENOMIC DNA]</scope>
    <source>
        <strain evidence="2 3">So ce26</strain>
    </source>
</reference>
<dbReference type="PROSITE" id="PS50801">
    <property type="entry name" value="STAS"/>
    <property type="match status" value="1"/>
</dbReference>
<name>A0A2L0EMX7_SORCE</name>
<proteinExistence type="predicted"/>
<sequence length="192" mass="21130">MAVSLENARLFAELEDKVEARTAELCAAHAELSAAHAQLGELYAAREREQEERMLEQRALIEQQREVIHALSAPILQVWDGVLAVPLIGALDRERADELMHSLLNAVTRGNVRFAILDTTGVEDTDEAVADHLVRIVRAVDLLGVRAIVTGIRPAVARTMTSLDIDLRALGTHATLREALKFCMRSLAALPR</sequence>
<organism evidence="2 3">
    <name type="scientific">Sorangium cellulosum</name>
    <name type="common">Polyangium cellulosum</name>
    <dbReference type="NCBI Taxonomy" id="56"/>
    <lineage>
        <taxon>Bacteria</taxon>
        <taxon>Pseudomonadati</taxon>
        <taxon>Myxococcota</taxon>
        <taxon>Polyangia</taxon>
        <taxon>Polyangiales</taxon>
        <taxon>Polyangiaceae</taxon>
        <taxon>Sorangium</taxon>
    </lineage>
</organism>
<feature type="domain" description="STAS" evidence="1">
    <location>
        <begin position="72"/>
        <end position="183"/>
    </location>
</feature>
<evidence type="ECO:0000259" key="1">
    <source>
        <dbReference type="PROSITE" id="PS50801"/>
    </source>
</evidence>
<dbReference type="PANTHER" id="PTHR33745">
    <property type="entry name" value="RSBT ANTAGONIST PROTEIN RSBS-RELATED"/>
    <property type="match status" value="1"/>
</dbReference>
<dbReference type="InterPro" id="IPR051932">
    <property type="entry name" value="Bact_StressResp_Reg"/>
</dbReference>
<gene>
    <name evidence="2" type="ORF">SOCE26_020640</name>
</gene>
<evidence type="ECO:0000313" key="3">
    <source>
        <dbReference type="Proteomes" id="UP000238348"/>
    </source>
</evidence>
<dbReference type="EMBL" id="CP012673">
    <property type="protein sequence ID" value="AUX40663.1"/>
    <property type="molecule type" value="Genomic_DNA"/>
</dbReference>
<dbReference type="Pfam" id="PF01740">
    <property type="entry name" value="STAS"/>
    <property type="match status" value="1"/>
</dbReference>